<reference evidence="3" key="1">
    <citation type="journal article" date="2014" name="Int. J. Syst. Evol. Microbiol.">
        <title>Complete genome of a new Firmicutes species belonging to the dominant human colonic microbiota ('Ruminococcus bicirculans') reveals two chromosomes and a selective capacity to utilize plant glucans.</title>
        <authorList>
            <consortium name="NISC Comparative Sequencing Program"/>
            <person name="Wegmann U."/>
            <person name="Louis P."/>
            <person name="Goesmann A."/>
            <person name="Henrissat B."/>
            <person name="Duncan S.H."/>
            <person name="Flint H.J."/>
        </authorList>
    </citation>
    <scope>NUCLEOTIDE SEQUENCE</scope>
    <source>
        <strain evidence="3">NBRC 108216</strain>
    </source>
</reference>
<evidence type="ECO:0000313" key="4">
    <source>
        <dbReference type="Proteomes" id="UP001161390"/>
    </source>
</evidence>
<accession>A0ABQ5V365</accession>
<gene>
    <name evidence="3" type="ORF">GCM10007854_24750</name>
</gene>
<feature type="transmembrane region" description="Helical" evidence="1">
    <location>
        <begin position="38"/>
        <end position="58"/>
    </location>
</feature>
<reference evidence="3" key="2">
    <citation type="submission" date="2023-01" db="EMBL/GenBank/DDBJ databases">
        <title>Draft genome sequence of Algimonas porphyrae strain NBRC 108216.</title>
        <authorList>
            <person name="Sun Q."/>
            <person name="Mori K."/>
        </authorList>
    </citation>
    <scope>NUCLEOTIDE SEQUENCE</scope>
    <source>
        <strain evidence="3">NBRC 108216</strain>
    </source>
</reference>
<keyword evidence="1" id="KW-0472">Membrane</keyword>
<keyword evidence="1" id="KW-1133">Transmembrane helix</keyword>
<keyword evidence="1" id="KW-0812">Transmembrane</keyword>
<dbReference type="RefSeq" id="WP_284373163.1">
    <property type="nucleotide sequence ID" value="NZ_BSNJ01000005.1"/>
</dbReference>
<evidence type="ECO:0000259" key="2">
    <source>
        <dbReference type="Pfam" id="PF05360"/>
    </source>
</evidence>
<feature type="transmembrane region" description="Helical" evidence="1">
    <location>
        <begin position="12"/>
        <end position="32"/>
    </location>
</feature>
<sequence>MLEHSKTWIHFNYLCVITAFGMLGASLVLMPVNIATKGYLAMGIVFLAGSLITLVKTLTDIRMQDMTFEKIARAKQDQLLSEYAEKAGG</sequence>
<comment type="caution">
    <text evidence="3">The sequence shown here is derived from an EMBL/GenBank/DDBJ whole genome shotgun (WGS) entry which is preliminary data.</text>
</comment>
<proteinExistence type="predicted"/>
<evidence type="ECO:0000313" key="3">
    <source>
        <dbReference type="EMBL" id="GLQ21520.1"/>
    </source>
</evidence>
<keyword evidence="4" id="KW-1185">Reference proteome</keyword>
<dbReference type="Pfam" id="PF05360">
    <property type="entry name" value="YiaAB"/>
    <property type="match status" value="1"/>
</dbReference>
<dbReference type="EMBL" id="BSNJ01000005">
    <property type="protein sequence ID" value="GLQ21520.1"/>
    <property type="molecule type" value="Genomic_DNA"/>
</dbReference>
<evidence type="ECO:0000256" key="1">
    <source>
        <dbReference type="SAM" id="Phobius"/>
    </source>
</evidence>
<feature type="domain" description="YiaAB two helix" evidence="2">
    <location>
        <begin position="8"/>
        <end position="58"/>
    </location>
</feature>
<dbReference type="InterPro" id="IPR008024">
    <property type="entry name" value="YiaAB"/>
</dbReference>
<dbReference type="Proteomes" id="UP001161390">
    <property type="component" value="Unassembled WGS sequence"/>
</dbReference>
<organism evidence="3 4">
    <name type="scientific">Algimonas porphyrae</name>
    <dbReference type="NCBI Taxonomy" id="1128113"/>
    <lineage>
        <taxon>Bacteria</taxon>
        <taxon>Pseudomonadati</taxon>
        <taxon>Pseudomonadota</taxon>
        <taxon>Alphaproteobacteria</taxon>
        <taxon>Maricaulales</taxon>
        <taxon>Robiginitomaculaceae</taxon>
        <taxon>Algimonas</taxon>
    </lineage>
</organism>
<name>A0ABQ5V365_9PROT</name>
<protein>
    <recommendedName>
        <fullName evidence="2">YiaAB two helix domain-containing protein</fullName>
    </recommendedName>
</protein>